<protein>
    <submittedName>
        <fullName evidence="1">6024_t:CDS:1</fullName>
    </submittedName>
</protein>
<comment type="caution">
    <text evidence="1">The sequence shown here is derived from an EMBL/GenBank/DDBJ whole genome shotgun (WGS) entry which is preliminary data.</text>
</comment>
<gene>
    <name evidence="1" type="ORF">POCULU_LOCUS10073</name>
</gene>
<dbReference type="AlphaFoldDB" id="A0A9N9DYS3"/>
<dbReference type="Proteomes" id="UP000789572">
    <property type="component" value="Unassembled WGS sequence"/>
</dbReference>
<dbReference type="OrthoDB" id="2387658at2759"/>
<evidence type="ECO:0000313" key="1">
    <source>
        <dbReference type="EMBL" id="CAG8653408.1"/>
    </source>
</evidence>
<feature type="non-terminal residue" evidence="1">
    <location>
        <position position="496"/>
    </location>
</feature>
<name>A0A9N9DYS3_9GLOM</name>
<reference evidence="1" key="1">
    <citation type="submission" date="2021-06" db="EMBL/GenBank/DDBJ databases">
        <authorList>
            <person name="Kallberg Y."/>
            <person name="Tangrot J."/>
            <person name="Rosling A."/>
        </authorList>
    </citation>
    <scope>NUCLEOTIDE SEQUENCE</scope>
    <source>
        <strain evidence="1">IA702</strain>
    </source>
</reference>
<proteinExistence type="predicted"/>
<dbReference type="EMBL" id="CAJVPJ010004567">
    <property type="protein sequence ID" value="CAG8653408.1"/>
    <property type="molecule type" value="Genomic_DNA"/>
</dbReference>
<keyword evidence="2" id="KW-1185">Reference proteome</keyword>
<sequence>TARHLQKISSSVNIRGFELGLEVYVVSFNSGIDVANGVSRFWESFALKMQAVYPNRFSFDQNQSVTSAVFESFFRRTASSLPVVLLIDEGSFLVNCDVAIVDDFTGILCLLRDGHLLVPRQLPKSIGRISPFTREATIIPGRFIEADIQMLLDEYMNEASIELDSAAFAQDIYQRTLGHKGLVGTCCAAIEKKIALGKHSVSIDEWELYAVANLLRYVCEQDTYASIIQALRQLSEKQREIVGLTLHYGSVVVKECDELKFLLAEGIVRVQENQEVSQIAPVHMIIECAAPLLRSIMISQLCGPEIEIGLAPDPHKVCPQWLIARTIENLGIQHIFAKQTLNADGQPSEYAFQVEVAAIFKQLLSKAYPTLMYHVLPEAKEYDEDSTRCKQLDILVHNINSGFPAYGYELLVNANKDIFNKHCEQAYNYGRIHQCSMMVVHFSESGKLAMYFGPNYENVTVMHVVYDAMQNNARLIYQDGEELVHIKGIDWKVMFI</sequence>
<accession>A0A9N9DYS3</accession>
<organism evidence="1 2">
    <name type="scientific">Paraglomus occultum</name>
    <dbReference type="NCBI Taxonomy" id="144539"/>
    <lineage>
        <taxon>Eukaryota</taxon>
        <taxon>Fungi</taxon>
        <taxon>Fungi incertae sedis</taxon>
        <taxon>Mucoromycota</taxon>
        <taxon>Glomeromycotina</taxon>
        <taxon>Glomeromycetes</taxon>
        <taxon>Paraglomerales</taxon>
        <taxon>Paraglomeraceae</taxon>
        <taxon>Paraglomus</taxon>
    </lineage>
</organism>
<evidence type="ECO:0000313" key="2">
    <source>
        <dbReference type="Proteomes" id="UP000789572"/>
    </source>
</evidence>